<evidence type="ECO:0000313" key="2">
    <source>
        <dbReference type="EMBL" id="PKI77072.1"/>
    </source>
</evidence>
<dbReference type="EMBL" id="PGOL01000105">
    <property type="protein sequence ID" value="PKI77072.1"/>
    <property type="molecule type" value="Genomic_DNA"/>
</dbReference>
<evidence type="ECO:0000313" key="3">
    <source>
        <dbReference type="Proteomes" id="UP000233551"/>
    </source>
</evidence>
<name>A0A2I0L8Q1_PUNGR</name>
<feature type="region of interest" description="Disordered" evidence="1">
    <location>
        <begin position="45"/>
        <end position="80"/>
    </location>
</feature>
<comment type="caution">
    <text evidence="2">The sequence shown here is derived from an EMBL/GenBank/DDBJ whole genome shotgun (WGS) entry which is preliminary data.</text>
</comment>
<sequence length="80" mass="8913">MRSPRGSNGVAAPLKSTNPEIARSRSPGGSMKRWARIEVTRQRDAKLEGGCRRSRMSQRTMRPQVRELRHPTAAGSDLGR</sequence>
<protein>
    <submittedName>
        <fullName evidence="2">Uncharacterized protein</fullName>
    </submittedName>
</protein>
<evidence type="ECO:0000256" key="1">
    <source>
        <dbReference type="SAM" id="MobiDB-lite"/>
    </source>
</evidence>
<accession>A0A2I0L8Q1</accession>
<gene>
    <name evidence="2" type="ORF">CRG98_002575</name>
</gene>
<feature type="region of interest" description="Disordered" evidence="1">
    <location>
        <begin position="1"/>
        <end position="33"/>
    </location>
</feature>
<dbReference type="Proteomes" id="UP000233551">
    <property type="component" value="Unassembled WGS sequence"/>
</dbReference>
<dbReference type="AlphaFoldDB" id="A0A2I0L8Q1"/>
<keyword evidence="3" id="KW-1185">Reference proteome</keyword>
<organism evidence="2 3">
    <name type="scientific">Punica granatum</name>
    <name type="common">Pomegranate</name>
    <dbReference type="NCBI Taxonomy" id="22663"/>
    <lineage>
        <taxon>Eukaryota</taxon>
        <taxon>Viridiplantae</taxon>
        <taxon>Streptophyta</taxon>
        <taxon>Embryophyta</taxon>
        <taxon>Tracheophyta</taxon>
        <taxon>Spermatophyta</taxon>
        <taxon>Magnoliopsida</taxon>
        <taxon>eudicotyledons</taxon>
        <taxon>Gunneridae</taxon>
        <taxon>Pentapetalae</taxon>
        <taxon>rosids</taxon>
        <taxon>malvids</taxon>
        <taxon>Myrtales</taxon>
        <taxon>Lythraceae</taxon>
        <taxon>Punica</taxon>
    </lineage>
</organism>
<reference evidence="2 3" key="1">
    <citation type="submission" date="2017-11" db="EMBL/GenBank/DDBJ databases">
        <title>De-novo sequencing of pomegranate (Punica granatum L.) genome.</title>
        <authorList>
            <person name="Akparov Z."/>
            <person name="Amiraslanov A."/>
            <person name="Hajiyeva S."/>
            <person name="Abbasov M."/>
            <person name="Kaur K."/>
            <person name="Hamwieh A."/>
            <person name="Solovyev V."/>
            <person name="Salamov A."/>
            <person name="Braich B."/>
            <person name="Kosarev P."/>
            <person name="Mahmoud A."/>
            <person name="Hajiyev E."/>
            <person name="Babayeva S."/>
            <person name="Izzatullayeva V."/>
            <person name="Mammadov A."/>
            <person name="Mammadov A."/>
            <person name="Sharifova S."/>
            <person name="Ojaghi J."/>
            <person name="Eynullazada K."/>
            <person name="Bayramov B."/>
            <person name="Abdulazimova A."/>
            <person name="Shahmuradov I."/>
        </authorList>
    </citation>
    <scope>NUCLEOTIDE SEQUENCE [LARGE SCALE GENOMIC DNA]</scope>
    <source>
        <strain evidence="3">cv. AG2017</strain>
        <tissue evidence="2">Leaf</tissue>
    </source>
</reference>
<proteinExistence type="predicted"/>